<dbReference type="Proteomes" id="UP000030640">
    <property type="component" value="Unassembled WGS sequence"/>
</dbReference>
<dbReference type="VEuPathDB" id="PlasmoDB:C922_05044"/>
<gene>
    <name evidence="1" type="ORF">C922_05044</name>
</gene>
<sequence length="88" mass="10014">MDVNYHNESTCTVVARIQAQFGYLISQDSGKERKNKSSLPQMVKITLFVVLIWASRLSIEDDLPKTAPCEKIRKCSVKPLLHAVEHEE</sequence>
<evidence type="ECO:0000313" key="2">
    <source>
        <dbReference type="Proteomes" id="UP000030640"/>
    </source>
</evidence>
<reference evidence="1 2" key="1">
    <citation type="submission" date="2013-02" db="EMBL/GenBank/DDBJ databases">
        <title>The Genome Sequence of Plasmodium inui San Antonio 1.</title>
        <authorList>
            <consortium name="The Broad Institute Genome Sequencing Platform"/>
            <consortium name="The Broad Institute Genome Sequencing Center for Infectious Disease"/>
            <person name="Neafsey D."/>
            <person name="Cheeseman I."/>
            <person name="Volkman S."/>
            <person name="Adams J."/>
            <person name="Walker B."/>
            <person name="Young S.K."/>
            <person name="Zeng Q."/>
            <person name="Gargeya S."/>
            <person name="Fitzgerald M."/>
            <person name="Haas B."/>
            <person name="Abouelleil A."/>
            <person name="Alvarado L."/>
            <person name="Arachchi H.M."/>
            <person name="Berlin A.M."/>
            <person name="Chapman S.B."/>
            <person name="Dewar J."/>
            <person name="Goldberg J."/>
            <person name="Griggs A."/>
            <person name="Gujja S."/>
            <person name="Hansen M."/>
            <person name="Howarth C."/>
            <person name="Imamovic A."/>
            <person name="Larimer J."/>
            <person name="McCowan C."/>
            <person name="Murphy C."/>
            <person name="Neiman D."/>
            <person name="Pearson M."/>
            <person name="Priest M."/>
            <person name="Roberts A."/>
            <person name="Saif S."/>
            <person name="Shea T."/>
            <person name="Sisk P."/>
            <person name="Sykes S."/>
            <person name="Wortman J."/>
            <person name="Nusbaum C."/>
            <person name="Birren B."/>
        </authorList>
    </citation>
    <scope>NUCLEOTIDE SEQUENCE [LARGE SCALE GENOMIC DNA]</scope>
    <source>
        <strain evidence="1 2">San Antonio 1</strain>
    </source>
</reference>
<dbReference type="RefSeq" id="XP_008818839.1">
    <property type="nucleotide sequence ID" value="XM_008820617.1"/>
</dbReference>
<dbReference type="AlphaFoldDB" id="W6ZZ56"/>
<proteinExistence type="predicted"/>
<dbReference type="OrthoDB" id="382498at2759"/>
<dbReference type="GeneID" id="20040318"/>
<name>W6ZZ56_9APIC</name>
<accession>W6ZZ56</accession>
<keyword evidence="2" id="KW-1185">Reference proteome</keyword>
<dbReference type="EMBL" id="KI965494">
    <property type="protein sequence ID" value="EUD64573.1"/>
    <property type="molecule type" value="Genomic_DNA"/>
</dbReference>
<evidence type="ECO:0000313" key="1">
    <source>
        <dbReference type="EMBL" id="EUD64573.1"/>
    </source>
</evidence>
<protein>
    <submittedName>
        <fullName evidence="1">Uncharacterized protein</fullName>
    </submittedName>
</protein>
<organism evidence="1 2">
    <name type="scientific">Plasmodium inui San Antonio 1</name>
    <dbReference type="NCBI Taxonomy" id="1237626"/>
    <lineage>
        <taxon>Eukaryota</taxon>
        <taxon>Sar</taxon>
        <taxon>Alveolata</taxon>
        <taxon>Apicomplexa</taxon>
        <taxon>Aconoidasida</taxon>
        <taxon>Haemosporida</taxon>
        <taxon>Plasmodiidae</taxon>
        <taxon>Plasmodium</taxon>
        <taxon>Plasmodium (Plasmodium)</taxon>
    </lineage>
</organism>